<dbReference type="Pfam" id="PF04427">
    <property type="entry name" value="Brix"/>
    <property type="match status" value="1"/>
</dbReference>
<dbReference type="VEuPathDB" id="CryptoDB:cand_015510"/>
<sequence>MIRRGIRLRKEYLFQKSLEEKEKQILDNKKRIREAIEEGKAIPTELVNISTNLRSSIDLEDNSAKAASTLDNEYGLSSLKDPKILITTSRSPSSRLVQFVKELSLIIPNSSRINRGGYILKDLCHLCRTNEASDLIIVHEHRGEPDSMIISHFPHGPTAYFGLSKITLRHDLNVKPKNLSQVRPHLIFQNFGSKLGVRISNILKFLFPQAVPFSKRVHVFLNNNDLIIFRHYTWEKKDDVKDIELEEIGPRFILKPYRIELGTIEMKSLTAEWTLRPYFNKQKSILN</sequence>
<dbReference type="Proteomes" id="UP000186804">
    <property type="component" value="Unassembled WGS sequence"/>
</dbReference>
<dbReference type="Gene3D" id="3.40.50.10480">
    <property type="entry name" value="Probable brix-domain ribosomal biogenesis protein"/>
    <property type="match status" value="1"/>
</dbReference>
<evidence type="ECO:0000259" key="1">
    <source>
        <dbReference type="PROSITE" id="PS50833"/>
    </source>
</evidence>
<keyword evidence="2" id="KW-0687">Ribonucleoprotein</keyword>
<proteinExistence type="predicted"/>
<dbReference type="RefSeq" id="XP_067069581.1">
    <property type="nucleotide sequence ID" value="XM_067211786.1"/>
</dbReference>
<dbReference type="PROSITE" id="PS50833">
    <property type="entry name" value="BRIX"/>
    <property type="match status" value="1"/>
</dbReference>
<dbReference type="AlphaFoldDB" id="A0A1J4MUJ1"/>
<dbReference type="EMBL" id="LRBS01000031">
    <property type="protein sequence ID" value="OII77735.1"/>
    <property type="molecule type" value="Genomic_DNA"/>
</dbReference>
<comment type="caution">
    <text evidence="2">The sequence shown here is derived from an EMBL/GenBank/DDBJ whole genome shotgun (WGS) entry which is preliminary data.</text>
</comment>
<name>A0A1J4MUJ1_9CRYT</name>
<dbReference type="GO" id="GO:0042134">
    <property type="term" value="F:rRNA primary transcript binding"/>
    <property type="evidence" value="ECO:0007669"/>
    <property type="project" value="InterPro"/>
</dbReference>
<reference evidence="2 3" key="1">
    <citation type="submission" date="2016-10" db="EMBL/GenBank/DDBJ databases">
        <title>Reductive evolution of mitochondrial metabolism and differential evolution of invasion-related proteins in Cryptosporidium.</title>
        <authorList>
            <person name="Liu S."/>
            <person name="Roellig D.M."/>
            <person name="Guo Y."/>
            <person name="Li N."/>
            <person name="Frace M.A."/>
            <person name="Tang K."/>
            <person name="Zhang L."/>
            <person name="Feng Y."/>
            <person name="Xiao L."/>
        </authorList>
    </citation>
    <scope>NUCLEOTIDE SEQUENCE [LARGE SCALE GENOMIC DNA]</scope>
    <source>
        <strain evidence="2">30847</strain>
    </source>
</reference>
<dbReference type="SMART" id="SM00879">
    <property type="entry name" value="Brix"/>
    <property type="match status" value="1"/>
</dbReference>
<gene>
    <name evidence="2" type="ORF">cand_015510</name>
</gene>
<dbReference type="GO" id="GO:0034457">
    <property type="term" value="C:Mpp10 complex"/>
    <property type="evidence" value="ECO:0007669"/>
    <property type="project" value="UniProtKB-ARBA"/>
</dbReference>
<dbReference type="GO" id="GO:0006364">
    <property type="term" value="P:rRNA processing"/>
    <property type="evidence" value="ECO:0007669"/>
    <property type="project" value="InterPro"/>
</dbReference>
<dbReference type="SUPFAM" id="SSF52954">
    <property type="entry name" value="Class II aaRS ABD-related"/>
    <property type="match status" value="1"/>
</dbReference>
<dbReference type="GO" id="GO:0032040">
    <property type="term" value="C:small-subunit processome"/>
    <property type="evidence" value="ECO:0007669"/>
    <property type="project" value="TreeGrafter"/>
</dbReference>
<organism evidence="2 3">
    <name type="scientific">Cryptosporidium andersoni</name>
    <dbReference type="NCBI Taxonomy" id="117008"/>
    <lineage>
        <taxon>Eukaryota</taxon>
        <taxon>Sar</taxon>
        <taxon>Alveolata</taxon>
        <taxon>Apicomplexa</taxon>
        <taxon>Conoidasida</taxon>
        <taxon>Coccidia</taxon>
        <taxon>Eucoccidiorida</taxon>
        <taxon>Eimeriorina</taxon>
        <taxon>Cryptosporidiidae</taxon>
        <taxon>Cryptosporidium</taxon>
    </lineage>
</organism>
<dbReference type="GO" id="GO:0042274">
    <property type="term" value="P:ribosomal small subunit biogenesis"/>
    <property type="evidence" value="ECO:0007669"/>
    <property type="project" value="UniProtKB-ARBA"/>
</dbReference>
<evidence type="ECO:0000313" key="3">
    <source>
        <dbReference type="Proteomes" id="UP000186804"/>
    </source>
</evidence>
<dbReference type="InterPro" id="IPR044281">
    <property type="entry name" value="IMP4/RPF1"/>
</dbReference>
<protein>
    <submittedName>
        <fullName evidence="2">U3 small nucleolar ribonucleoprotein IMP4</fullName>
    </submittedName>
</protein>
<keyword evidence="3" id="KW-1185">Reference proteome</keyword>
<dbReference type="GeneID" id="92365736"/>
<dbReference type="OrthoDB" id="10253204at2759"/>
<accession>A0A1J4MUJ1</accession>
<evidence type="ECO:0000313" key="2">
    <source>
        <dbReference type="EMBL" id="OII77735.1"/>
    </source>
</evidence>
<dbReference type="GO" id="GO:0030515">
    <property type="term" value="F:snoRNA binding"/>
    <property type="evidence" value="ECO:0007669"/>
    <property type="project" value="TreeGrafter"/>
</dbReference>
<dbReference type="PANTHER" id="PTHR22734">
    <property type="entry name" value="U3 SMALL NUCLEOLAR RIBONUCLEOPROTEIN PROTEIN IMP4"/>
    <property type="match status" value="1"/>
</dbReference>
<dbReference type="PANTHER" id="PTHR22734:SF2">
    <property type="entry name" value="U3 SMALL NUCLEOLAR RIBONUCLEOPROTEIN PROTEIN IMP4"/>
    <property type="match status" value="1"/>
</dbReference>
<dbReference type="GO" id="GO:0005654">
    <property type="term" value="C:nucleoplasm"/>
    <property type="evidence" value="ECO:0007669"/>
    <property type="project" value="UniProtKB-ARBA"/>
</dbReference>
<dbReference type="InterPro" id="IPR007109">
    <property type="entry name" value="Brix"/>
</dbReference>
<dbReference type="FunFam" id="3.40.50.10480:FF:000001">
    <property type="entry name" value="IMP4, U3 small nucleolar ribonucleoprotein"/>
    <property type="match status" value="1"/>
</dbReference>
<feature type="domain" description="Brix" evidence="1">
    <location>
        <begin position="82"/>
        <end position="265"/>
    </location>
</feature>